<organism evidence="1 2">
    <name type="scientific">Phytophthora boehmeriae</name>
    <dbReference type="NCBI Taxonomy" id="109152"/>
    <lineage>
        <taxon>Eukaryota</taxon>
        <taxon>Sar</taxon>
        <taxon>Stramenopiles</taxon>
        <taxon>Oomycota</taxon>
        <taxon>Peronosporomycetes</taxon>
        <taxon>Peronosporales</taxon>
        <taxon>Peronosporaceae</taxon>
        <taxon>Phytophthora</taxon>
    </lineage>
</organism>
<keyword evidence="2" id="KW-1185">Reference proteome</keyword>
<evidence type="ECO:0000313" key="2">
    <source>
        <dbReference type="Proteomes" id="UP000693981"/>
    </source>
</evidence>
<evidence type="ECO:0000313" key="1">
    <source>
        <dbReference type="EMBL" id="KAG7396948.1"/>
    </source>
</evidence>
<dbReference type="Proteomes" id="UP000693981">
    <property type="component" value="Unassembled WGS sequence"/>
</dbReference>
<gene>
    <name evidence="1" type="ORF">PHYBOEH_001515</name>
</gene>
<name>A0A8T1WXK8_9STRA</name>
<dbReference type="EMBL" id="JAGDFL010000132">
    <property type="protein sequence ID" value="KAG7396948.1"/>
    <property type="molecule type" value="Genomic_DNA"/>
</dbReference>
<comment type="caution">
    <text evidence="1">The sequence shown here is derived from an EMBL/GenBank/DDBJ whole genome shotgun (WGS) entry which is preliminary data.</text>
</comment>
<dbReference type="OrthoDB" id="98643at2759"/>
<protein>
    <submittedName>
        <fullName evidence="1">Uncharacterized protein</fullName>
    </submittedName>
</protein>
<accession>A0A8T1WXK8</accession>
<proteinExistence type="predicted"/>
<dbReference type="AlphaFoldDB" id="A0A8T1WXK8"/>
<sequence>MATHQAHRLPWNALADVFTSVETENGRDRYVGTEALAKKVLHFCRCLVDALKEFKATDKRPAVDDETGESLDPTTWGIDPTGSMGYTGYYDSLLRGYVELNLLLLDPHKFVPFLQRGTEHSTHAIGLLCGHMDGGHPEWMAARLQPIMREDDAFKMKPLGGEEVQRIRDHAALLFRCLYSISGDNRALDASYVASGIAPFYIGDFETDQ</sequence>
<reference evidence="1" key="1">
    <citation type="submission" date="2021-02" db="EMBL/GenBank/DDBJ databases">
        <authorList>
            <person name="Palmer J.M."/>
        </authorList>
    </citation>
    <scope>NUCLEOTIDE SEQUENCE</scope>
    <source>
        <strain evidence="1">SCRP23</strain>
    </source>
</reference>